<gene>
    <name evidence="1" type="ORF">CEXT_285341</name>
</gene>
<keyword evidence="2" id="KW-1185">Reference proteome</keyword>
<organism evidence="1 2">
    <name type="scientific">Caerostris extrusa</name>
    <name type="common">Bark spider</name>
    <name type="synonym">Caerostris bankana</name>
    <dbReference type="NCBI Taxonomy" id="172846"/>
    <lineage>
        <taxon>Eukaryota</taxon>
        <taxon>Metazoa</taxon>
        <taxon>Ecdysozoa</taxon>
        <taxon>Arthropoda</taxon>
        <taxon>Chelicerata</taxon>
        <taxon>Arachnida</taxon>
        <taxon>Araneae</taxon>
        <taxon>Araneomorphae</taxon>
        <taxon>Entelegynae</taxon>
        <taxon>Araneoidea</taxon>
        <taxon>Araneidae</taxon>
        <taxon>Caerostris</taxon>
    </lineage>
</organism>
<name>A0AAV4P6A4_CAEEX</name>
<sequence length="132" mass="14768">MARKPGSAQIVLTGHQLILQNMFTDRGTFILVYLRPSSVNEGWQADAHTHTRGVGTQRERGCCVEPEGGISHLRTIKCCRMKSQKKKVRPKGKKEKNSISDCTIALRRVERNYHGDGRAENLLPALGMVGKR</sequence>
<accession>A0AAV4P6A4</accession>
<dbReference type="EMBL" id="BPLR01021717">
    <property type="protein sequence ID" value="GIX92767.1"/>
    <property type="molecule type" value="Genomic_DNA"/>
</dbReference>
<dbReference type="AlphaFoldDB" id="A0AAV4P6A4"/>
<comment type="caution">
    <text evidence="1">The sequence shown here is derived from an EMBL/GenBank/DDBJ whole genome shotgun (WGS) entry which is preliminary data.</text>
</comment>
<dbReference type="Proteomes" id="UP001054945">
    <property type="component" value="Unassembled WGS sequence"/>
</dbReference>
<evidence type="ECO:0000313" key="1">
    <source>
        <dbReference type="EMBL" id="GIX92767.1"/>
    </source>
</evidence>
<reference evidence="1 2" key="1">
    <citation type="submission" date="2021-06" db="EMBL/GenBank/DDBJ databases">
        <title>Caerostris extrusa draft genome.</title>
        <authorList>
            <person name="Kono N."/>
            <person name="Arakawa K."/>
        </authorList>
    </citation>
    <scope>NUCLEOTIDE SEQUENCE [LARGE SCALE GENOMIC DNA]</scope>
</reference>
<protein>
    <submittedName>
        <fullName evidence="1">Uncharacterized protein</fullName>
    </submittedName>
</protein>
<evidence type="ECO:0000313" key="2">
    <source>
        <dbReference type="Proteomes" id="UP001054945"/>
    </source>
</evidence>
<proteinExistence type="predicted"/>